<dbReference type="Proteomes" id="UP000319818">
    <property type="component" value="Unassembled WGS sequence"/>
</dbReference>
<dbReference type="InterPro" id="IPR001753">
    <property type="entry name" value="Enoyl-CoA_hydra/iso"/>
</dbReference>
<evidence type="ECO:0000256" key="1">
    <source>
        <dbReference type="ARBA" id="ARBA00005254"/>
    </source>
</evidence>
<dbReference type="PANTHER" id="PTHR11941">
    <property type="entry name" value="ENOYL-COA HYDRATASE-RELATED"/>
    <property type="match status" value="1"/>
</dbReference>
<dbReference type="PANTHER" id="PTHR11941:SF54">
    <property type="entry name" value="ENOYL-COA HYDRATASE, MITOCHONDRIAL"/>
    <property type="match status" value="1"/>
</dbReference>
<dbReference type="InterPro" id="IPR029045">
    <property type="entry name" value="ClpP/crotonase-like_dom_sf"/>
</dbReference>
<comment type="caution">
    <text evidence="7">The sequence shown here is derived from an EMBL/GenBank/DDBJ whole genome shotgun (WGS) entry which is preliminary data.</text>
</comment>
<accession>A0A543FSF8</accession>
<keyword evidence="2" id="KW-0456">Lyase</keyword>
<name>A0A543FSF8_9PSEU</name>
<evidence type="ECO:0000256" key="3">
    <source>
        <dbReference type="ARBA" id="ARBA00023709"/>
    </source>
</evidence>
<proteinExistence type="inferred from homology"/>
<reference evidence="7 8" key="1">
    <citation type="submission" date="2019-06" db="EMBL/GenBank/DDBJ databases">
        <title>Sequencing the genomes of 1000 actinobacteria strains.</title>
        <authorList>
            <person name="Klenk H.-P."/>
        </authorList>
    </citation>
    <scope>NUCLEOTIDE SEQUENCE [LARGE SCALE GENOMIC DNA]</scope>
    <source>
        <strain evidence="7 8">DSM 45511</strain>
    </source>
</reference>
<evidence type="ECO:0000313" key="8">
    <source>
        <dbReference type="Proteomes" id="UP000319818"/>
    </source>
</evidence>
<evidence type="ECO:0000256" key="2">
    <source>
        <dbReference type="ARBA" id="ARBA00023239"/>
    </source>
</evidence>
<dbReference type="AlphaFoldDB" id="A0A543FSF8"/>
<dbReference type="InterPro" id="IPR018376">
    <property type="entry name" value="Enoyl-CoA_hyd/isom_CS"/>
</dbReference>
<evidence type="ECO:0000256" key="6">
    <source>
        <dbReference type="SAM" id="MobiDB-lite"/>
    </source>
</evidence>
<dbReference type="RefSeq" id="WP_142103628.1">
    <property type="nucleotide sequence ID" value="NZ_VFPH01000002.1"/>
</dbReference>
<gene>
    <name evidence="7" type="ORF">FB388_3956</name>
</gene>
<dbReference type="GO" id="GO:0006635">
    <property type="term" value="P:fatty acid beta-oxidation"/>
    <property type="evidence" value="ECO:0007669"/>
    <property type="project" value="TreeGrafter"/>
</dbReference>
<comment type="catalytic activity">
    <reaction evidence="4">
        <text>a 4-saturated-(3S)-3-hydroxyacyl-CoA = a (3E)-enoyl-CoA + H2O</text>
        <dbReference type="Rhea" id="RHEA:20724"/>
        <dbReference type="ChEBI" id="CHEBI:15377"/>
        <dbReference type="ChEBI" id="CHEBI:58521"/>
        <dbReference type="ChEBI" id="CHEBI:137480"/>
        <dbReference type="EC" id="4.2.1.17"/>
    </reaction>
</comment>
<dbReference type="GO" id="GO:0004300">
    <property type="term" value="F:enoyl-CoA hydratase activity"/>
    <property type="evidence" value="ECO:0007669"/>
    <property type="project" value="UniProtKB-EC"/>
</dbReference>
<comment type="similarity">
    <text evidence="1 5">Belongs to the enoyl-CoA hydratase/isomerase family.</text>
</comment>
<dbReference type="SUPFAM" id="SSF52096">
    <property type="entry name" value="ClpP/crotonase"/>
    <property type="match status" value="1"/>
</dbReference>
<protein>
    <submittedName>
        <fullName evidence="7">Enoyl-CoA hydratase/E-phenylitaconyl-CoA hydratase</fullName>
    </submittedName>
</protein>
<feature type="region of interest" description="Disordered" evidence="6">
    <location>
        <begin position="241"/>
        <end position="275"/>
    </location>
</feature>
<dbReference type="Gene3D" id="3.90.226.10">
    <property type="entry name" value="2-enoyl-CoA Hydratase, Chain A, domain 1"/>
    <property type="match status" value="1"/>
</dbReference>
<dbReference type="CDD" id="cd06558">
    <property type="entry name" value="crotonase-like"/>
    <property type="match status" value="1"/>
</dbReference>
<dbReference type="EMBL" id="VFPH01000002">
    <property type="protein sequence ID" value="TQM36770.1"/>
    <property type="molecule type" value="Genomic_DNA"/>
</dbReference>
<dbReference type="Pfam" id="PF00378">
    <property type="entry name" value="ECH_1"/>
    <property type="match status" value="1"/>
</dbReference>
<evidence type="ECO:0000313" key="7">
    <source>
        <dbReference type="EMBL" id="TQM36770.1"/>
    </source>
</evidence>
<evidence type="ECO:0000256" key="5">
    <source>
        <dbReference type="RuleBase" id="RU003707"/>
    </source>
</evidence>
<organism evidence="7 8">
    <name type="scientific">Pseudonocardia cypriaca</name>
    <dbReference type="NCBI Taxonomy" id="882449"/>
    <lineage>
        <taxon>Bacteria</taxon>
        <taxon>Bacillati</taxon>
        <taxon>Actinomycetota</taxon>
        <taxon>Actinomycetes</taxon>
        <taxon>Pseudonocardiales</taxon>
        <taxon>Pseudonocardiaceae</taxon>
        <taxon>Pseudonocardia</taxon>
    </lineage>
</organism>
<evidence type="ECO:0000256" key="4">
    <source>
        <dbReference type="ARBA" id="ARBA00023717"/>
    </source>
</evidence>
<sequence>MAGIDLERDGAVAIIRFARPEKLNSLTLAMYEELGDAFAEVRDDASVAVAILTGTGDRAFCVGADLTESIPALADGRFDISAWDPAHQKHTTLFKPVIAAVNGLCLGGGFEIMLSTDIRIAADTAEFGLPESGVGVVPAGGTLTRLTRQIPYVWAMQLMLLGDRIPAAEALRYGLLNDVVPAADLLDTALELAHRLAARSGTALETIKEAVLRLGDLPQDQAFHSEALYGQKAFTSPDAREGLAAFAERRRPEFPSRSTVLPPTAQPRSTEARTS</sequence>
<feature type="compositionally biased region" description="Polar residues" evidence="6">
    <location>
        <begin position="256"/>
        <end position="269"/>
    </location>
</feature>
<dbReference type="InterPro" id="IPR014748">
    <property type="entry name" value="Enoyl-CoA_hydra_C"/>
</dbReference>
<comment type="catalytic activity">
    <reaction evidence="3">
        <text>a (3S)-3-hydroxyacyl-CoA = a (2E)-enoyl-CoA + H2O</text>
        <dbReference type="Rhea" id="RHEA:16105"/>
        <dbReference type="ChEBI" id="CHEBI:15377"/>
        <dbReference type="ChEBI" id="CHEBI:57318"/>
        <dbReference type="ChEBI" id="CHEBI:58856"/>
        <dbReference type="EC" id="4.2.1.17"/>
    </reaction>
</comment>
<dbReference type="Gene3D" id="1.10.12.10">
    <property type="entry name" value="Lyase 2-enoyl-coa Hydratase, Chain A, domain 2"/>
    <property type="match status" value="1"/>
</dbReference>
<keyword evidence="8" id="KW-1185">Reference proteome</keyword>
<dbReference type="PROSITE" id="PS00166">
    <property type="entry name" value="ENOYL_COA_HYDRATASE"/>
    <property type="match status" value="1"/>
</dbReference>
<dbReference type="OrthoDB" id="9775794at2"/>